<dbReference type="Pfam" id="PF00482">
    <property type="entry name" value="T2SSF"/>
    <property type="match status" value="2"/>
</dbReference>
<proteinExistence type="inferred from homology"/>
<comment type="subcellular location">
    <subcellularLocation>
        <location evidence="1">Cell inner membrane</location>
        <topology evidence="1">Multi-pass membrane protein</topology>
    </subcellularLocation>
</comment>
<gene>
    <name evidence="11" type="ORF">EOD73_06335</name>
</gene>
<feature type="transmembrane region" description="Helical" evidence="9">
    <location>
        <begin position="165"/>
        <end position="187"/>
    </location>
</feature>
<evidence type="ECO:0000256" key="6">
    <source>
        <dbReference type="ARBA" id="ARBA00022989"/>
    </source>
</evidence>
<evidence type="ECO:0000256" key="7">
    <source>
        <dbReference type="ARBA" id="ARBA00023136"/>
    </source>
</evidence>
<sequence>MKVRYSARDAQGQLHQGHLDAPSEADAVRSLQERGLTPVSVVAQGGLAPTSVSRRPVKAEDRVLLLREMATLLAAGVTLGEALPGLAQAYAKQALGQAVALLDERVRQGRALSEAMESAGLAFPPYVLALVKAGEASGALATALDDAAEQLESARQSVEELKSALVYPTILVVAGVLAILLVFVGVVPRFAPMLRSARADVPEFSRWVIEAGVFVKGHWEFFAYAAGALVALAVVAMRQAAWRQAVWQWLTRLPAIGPWLIQGEIGRWATVLGALLANRVPIVPALDLSVQVLYSAAMREGVSRACRDIQQGSSLADALAIQGWFPPERLNLIRVGERSGELPKMLLALGKAQREAARTTQRRLLALIEPAAILVIGGVIAMVMISVMLVITSMNQMAG</sequence>
<keyword evidence="5 9" id="KW-0812">Transmembrane</keyword>
<keyword evidence="3" id="KW-1003">Cell membrane</keyword>
<evidence type="ECO:0000256" key="3">
    <source>
        <dbReference type="ARBA" id="ARBA00022475"/>
    </source>
</evidence>
<dbReference type="PANTHER" id="PTHR30012:SF0">
    <property type="entry name" value="TYPE II SECRETION SYSTEM PROTEIN F-RELATED"/>
    <property type="match status" value="1"/>
</dbReference>
<feature type="region of interest" description="Disordered" evidence="8">
    <location>
        <begin position="1"/>
        <end position="21"/>
    </location>
</feature>
<evidence type="ECO:0000313" key="12">
    <source>
        <dbReference type="Proteomes" id="UP000288587"/>
    </source>
</evidence>
<dbReference type="GO" id="GO:0005886">
    <property type="term" value="C:plasma membrane"/>
    <property type="evidence" value="ECO:0007669"/>
    <property type="project" value="UniProtKB-SubCell"/>
</dbReference>
<dbReference type="RefSeq" id="WP_127681903.1">
    <property type="nucleotide sequence ID" value="NZ_SACM01000001.1"/>
</dbReference>
<dbReference type="GO" id="GO:0015628">
    <property type="term" value="P:protein secretion by the type II secretion system"/>
    <property type="evidence" value="ECO:0007669"/>
    <property type="project" value="TreeGrafter"/>
</dbReference>
<dbReference type="InterPro" id="IPR018076">
    <property type="entry name" value="T2SS_GspF_dom"/>
</dbReference>
<feature type="domain" description="Type II secretion system protein GspF" evidence="10">
    <location>
        <begin position="268"/>
        <end position="389"/>
    </location>
</feature>
<keyword evidence="6 9" id="KW-1133">Transmembrane helix</keyword>
<dbReference type="PRINTS" id="PR00812">
    <property type="entry name" value="BCTERIALGSPF"/>
</dbReference>
<dbReference type="Proteomes" id="UP000288587">
    <property type="component" value="Unassembled WGS sequence"/>
</dbReference>
<feature type="transmembrane region" description="Helical" evidence="9">
    <location>
        <begin position="364"/>
        <end position="391"/>
    </location>
</feature>
<keyword evidence="7 9" id="KW-0472">Membrane</keyword>
<dbReference type="AlphaFoldDB" id="A0A3S2XZU1"/>
<accession>A0A3S2XZU1</accession>
<dbReference type="Gene3D" id="1.20.81.30">
    <property type="entry name" value="Type II secretion system (T2SS), domain F"/>
    <property type="match status" value="2"/>
</dbReference>
<dbReference type="InterPro" id="IPR042094">
    <property type="entry name" value="T2SS_GspF_sf"/>
</dbReference>
<dbReference type="OrthoDB" id="9805682at2"/>
<dbReference type="InterPro" id="IPR003004">
    <property type="entry name" value="GspF/PilC"/>
</dbReference>
<reference evidence="11 12" key="1">
    <citation type="submission" date="2019-01" db="EMBL/GenBank/DDBJ databases">
        <authorList>
            <person name="Chen W.-M."/>
        </authorList>
    </citation>
    <scope>NUCLEOTIDE SEQUENCE [LARGE SCALE GENOMIC DNA]</scope>
    <source>
        <strain evidence="11 12">CCP-18</strain>
    </source>
</reference>
<keyword evidence="12" id="KW-1185">Reference proteome</keyword>
<evidence type="ECO:0000256" key="8">
    <source>
        <dbReference type="SAM" id="MobiDB-lite"/>
    </source>
</evidence>
<name>A0A3S2XZU1_9BURK</name>
<dbReference type="FunFam" id="1.20.81.30:FF:000001">
    <property type="entry name" value="Type II secretion system protein F"/>
    <property type="match status" value="1"/>
</dbReference>
<evidence type="ECO:0000256" key="5">
    <source>
        <dbReference type="ARBA" id="ARBA00022692"/>
    </source>
</evidence>
<evidence type="ECO:0000256" key="2">
    <source>
        <dbReference type="ARBA" id="ARBA00005745"/>
    </source>
</evidence>
<evidence type="ECO:0000256" key="4">
    <source>
        <dbReference type="ARBA" id="ARBA00022519"/>
    </source>
</evidence>
<organism evidence="11 12">
    <name type="scientific">Inhella crocodyli</name>
    <dbReference type="NCBI Taxonomy" id="2499851"/>
    <lineage>
        <taxon>Bacteria</taxon>
        <taxon>Pseudomonadati</taxon>
        <taxon>Pseudomonadota</taxon>
        <taxon>Betaproteobacteria</taxon>
        <taxon>Burkholderiales</taxon>
        <taxon>Sphaerotilaceae</taxon>
        <taxon>Inhella</taxon>
    </lineage>
</organism>
<evidence type="ECO:0000256" key="9">
    <source>
        <dbReference type="SAM" id="Phobius"/>
    </source>
</evidence>
<feature type="transmembrane region" description="Helical" evidence="9">
    <location>
        <begin position="221"/>
        <end position="242"/>
    </location>
</feature>
<dbReference type="EMBL" id="SACM01000001">
    <property type="protein sequence ID" value="RVT88582.1"/>
    <property type="molecule type" value="Genomic_DNA"/>
</dbReference>
<dbReference type="PANTHER" id="PTHR30012">
    <property type="entry name" value="GENERAL SECRETION PATHWAY PROTEIN"/>
    <property type="match status" value="1"/>
</dbReference>
<comment type="similarity">
    <text evidence="2">Belongs to the GSP F family.</text>
</comment>
<comment type="caution">
    <text evidence="11">The sequence shown here is derived from an EMBL/GenBank/DDBJ whole genome shotgun (WGS) entry which is preliminary data.</text>
</comment>
<evidence type="ECO:0000313" key="11">
    <source>
        <dbReference type="EMBL" id="RVT88582.1"/>
    </source>
</evidence>
<evidence type="ECO:0000256" key="1">
    <source>
        <dbReference type="ARBA" id="ARBA00004429"/>
    </source>
</evidence>
<protein>
    <submittedName>
        <fullName evidence="11">Type II secretion system F family protein</fullName>
    </submittedName>
</protein>
<feature type="domain" description="Type II secretion system protein GspF" evidence="10">
    <location>
        <begin position="66"/>
        <end position="188"/>
    </location>
</feature>
<keyword evidence="4" id="KW-0997">Cell inner membrane</keyword>
<evidence type="ECO:0000259" key="10">
    <source>
        <dbReference type="Pfam" id="PF00482"/>
    </source>
</evidence>